<feature type="signal peptide" evidence="1">
    <location>
        <begin position="1"/>
        <end position="24"/>
    </location>
</feature>
<evidence type="ECO:0000313" key="2">
    <source>
        <dbReference type="EMBL" id="JAH03508.1"/>
    </source>
</evidence>
<dbReference type="AlphaFoldDB" id="A0A0E9PI37"/>
<sequence>MPLSSFVLLSTLMYLHFICERIAGHTATFYFHSGLTLTRQALEICSKRMDKKCY</sequence>
<keyword evidence="1" id="KW-0732">Signal</keyword>
<feature type="chain" id="PRO_5002430912" evidence="1">
    <location>
        <begin position="25"/>
        <end position="54"/>
    </location>
</feature>
<reference evidence="2" key="2">
    <citation type="journal article" date="2015" name="Fish Shellfish Immunol.">
        <title>Early steps in the European eel (Anguilla anguilla)-Vibrio vulnificus interaction in the gills: Role of the RtxA13 toxin.</title>
        <authorList>
            <person name="Callol A."/>
            <person name="Pajuelo D."/>
            <person name="Ebbesson L."/>
            <person name="Teles M."/>
            <person name="MacKenzie S."/>
            <person name="Amaro C."/>
        </authorList>
    </citation>
    <scope>NUCLEOTIDE SEQUENCE</scope>
</reference>
<proteinExistence type="predicted"/>
<protein>
    <submittedName>
        <fullName evidence="2">Uncharacterized protein</fullName>
    </submittedName>
</protein>
<reference evidence="2" key="1">
    <citation type="submission" date="2014-11" db="EMBL/GenBank/DDBJ databases">
        <authorList>
            <person name="Amaro Gonzalez C."/>
        </authorList>
    </citation>
    <scope>NUCLEOTIDE SEQUENCE</scope>
</reference>
<accession>A0A0E9PI37</accession>
<dbReference type="EMBL" id="GBXM01105069">
    <property type="protein sequence ID" value="JAH03508.1"/>
    <property type="molecule type" value="Transcribed_RNA"/>
</dbReference>
<name>A0A0E9PI37_ANGAN</name>
<organism evidence="2">
    <name type="scientific">Anguilla anguilla</name>
    <name type="common">European freshwater eel</name>
    <name type="synonym">Muraena anguilla</name>
    <dbReference type="NCBI Taxonomy" id="7936"/>
    <lineage>
        <taxon>Eukaryota</taxon>
        <taxon>Metazoa</taxon>
        <taxon>Chordata</taxon>
        <taxon>Craniata</taxon>
        <taxon>Vertebrata</taxon>
        <taxon>Euteleostomi</taxon>
        <taxon>Actinopterygii</taxon>
        <taxon>Neopterygii</taxon>
        <taxon>Teleostei</taxon>
        <taxon>Anguilliformes</taxon>
        <taxon>Anguillidae</taxon>
        <taxon>Anguilla</taxon>
    </lineage>
</organism>
<evidence type="ECO:0000256" key="1">
    <source>
        <dbReference type="SAM" id="SignalP"/>
    </source>
</evidence>